<dbReference type="GO" id="GO:0016020">
    <property type="term" value="C:membrane"/>
    <property type="evidence" value="ECO:0007669"/>
    <property type="project" value="TreeGrafter"/>
</dbReference>
<dbReference type="InterPro" id="IPR011330">
    <property type="entry name" value="Glyco_hydro/deAcase_b/a-brl"/>
</dbReference>
<dbReference type="GO" id="GO:0046872">
    <property type="term" value="F:metal ion binding"/>
    <property type="evidence" value="ECO:0007669"/>
    <property type="project" value="UniProtKB-KW"/>
</dbReference>
<dbReference type="RefSeq" id="WP_111158289.1">
    <property type="nucleotide sequence ID" value="NZ_PCDP01000001.1"/>
</dbReference>
<dbReference type="SUPFAM" id="SSF88713">
    <property type="entry name" value="Glycoside hydrolase/deacetylase"/>
    <property type="match status" value="1"/>
</dbReference>
<accession>A0A2W4CXM8</accession>
<comment type="caution">
    <text evidence="9">The sequence shown here is derived from an EMBL/GenBank/DDBJ whole genome shotgun (WGS) entry which is preliminary data.</text>
</comment>
<comment type="function">
    <text evidence="1">Is involved in generating a small heat-stable compound (Nod), an acylated oligomer of N-acetylglucosamine, that stimulates mitosis in various plant protoplasts.</text>
</comment>
<evidence type="ECO:0000256" key="3">
    <source>
        <dbReference type="ARBA" id="ARBA00020071"/>
    </source>
</evidence>
<evidence type="ECO:0000313" key="10">
    <source>
        <dbReference type="Proteomes" id="UP000248925"/>
    </source>
</evidence>
<comment type="similarity">
    <text evidence="2">Belongs to the polysaccharide deacetylase family.</text>
</comment>
<keyword evidence="5" id="KW-0378">Hydrolase</keyword>
<dbReference type="Pfam" id="PF01522">
    <property type="entry name" value="Polysacc_deac_1"/>
    <property type="match status" value="1"/>
</dbReference>
<reference evidence="9 10" key="1">
    <citation type="journal article" date="2018" name="Sci. Rep.">
        <title>Rhizobium tumorigenes sp. nov., a novel plant tumorigenic bacterium isolated from cane gall tumors on thornless blackberry.</title>
        <authorList>
            <person name="Kuzmanovi N."/>
            <person name="Smalla K."/>
            <person name="Gronow S."/>
            <person name="PuBawska J."/>
        </authorList>
    </citation>
    <scope>NUCLEOTIDE SEQUENCE [LARGE SCALE GENOMIC DNA]</scope>
    <source>
        <strain evidence="9 10">CCBAU 85046</strain>
    </source>
</reference>
<dbReference type="GO" id="GO:0016810">
    <property type="term" value="F:hydrolase activity, acting on carbon-nitrogen (but not peptide) bonds"/>
    <property type="evidence" value="ECO:0007669"/>
    <property type="project" value="InterPro"/>
</dbReference>
<evidence type="ECO:0000256" key="2">
    <source>
        <dbReference type="ARBA" id="ARBA00010973"/>
    </source>
</evidence>
<evidence type="ECO:0000259" key="8">
    <source>
        <dbReference type="PROSITE" id="PS51677"/>
    </source>
</evidence>
<evidence type="ECO:0000256" key="7">
    <source>
        <dbReference type="SAM" id="SignalP"/>
    </source>
</evidence>
<dbReference type="GO" id="GO:0005975">
    <property type="term" value="P:carbohydrate metabolic process"/>
    <property type="evidence" value="ECO:0007669"/>
    <property type="project" value="InterPro"/>
</dbReference>
<name>A0A2W4CXM8_9HYPH</name>
<dbReference type="Gene3D" id="3.20.20.370">
    <property type="entry name" value="Glycoside hydrolase/deacetylase"/>
    <property type="match status" value="1"/>
</dbReference>
<dbReference type="PROSITE" id="PS51257">
    <property type="entry name" value="PROKAR_LIPOPROTEIN"/>
    <property type="match status" value="1"/>
</dbReference>
<evidence type="ECO:0000313" key="9">
    <source>
        <dbReference type="EMBL" id="PZM16959.1"/>
    </source>
</evidence>
<feature type="signal peptide" evidence="7">
    <location>
        <begin position="1"/>
        <end position="20"/>
    </location>
</feature>
<dbReference type="InterPro" id="IPR050248">
    <property type="entry name" value="Polysacc_deacetylase_ArnD"/>
</dbReference>
<dbReference type="AlphaFoldDB" id="A0A2W4CXM8"/>
<dbReference type="PANTHER" id="PTHR10587">
    <property type="entry name" value="GLYCOSYL TRANSFERASE-RELATED"/>
    <property type="match status" value="1"/>
</dbReference>
<dbReference type="CDD" id="cd10917">
    <property type="entry name" value="CE4_NodB_like_6s_7s"/>
    <property type="match status" value="1"/>
</dbReference>
<keyword evidence="7" id="KW-0732">Signal</keyword>
<evidence type="ECO:0000256" key="5">
    <source>
        <dbReference type="ARBA" id="ARBA00022801"/>
    </source>
</evidence>
<evidence type="ECO:0000256" key="4">
    <source>
        <dbReference type="ARBA" id="ARBA00022723"/>
    </source>
</evidence>
<dbReference type="OrthoDB" id="276604at2"/>
<keyword evidence="4" id="KW-0479">Metal-binding</keyword>
<feature type="chain" id="PRO_5016132253" description="Chitooligosaccharide deacetylase" evidence="7">
    <location>
        <begin position="21"/>
        <end position="298"/>
    </location>
</feature>
<feature type="domain" description="NodB homology" evidence="8">
    <location>
        <begin position="96"/>
        <end position="275"/>
    </location>
</feature>
<dbReference type="PANTHER" id="PTHR10587:SF133">
    <property type="entry name" value="CHITIN DEACETYLASE 1-RELATED"/>
    <property type="match status" value="1"/>
</dbReference>
<organism evidence="9 10">
    <name type="scientific">Rhizobium tubonense</name>
    <dbReference type="NCBI Taxonomy" id="484088"/>
    <lineage>
        <taxon>Bacteria</taxon>
        <taxon>Pseudomonadati</taxon>
        <taxon>Pseudomonadota</taxon>
        <taxon>Alphaproteobacteria</taxon>
        <taxon>Hyphomicrobiales</taxon>
        <taxon>Rhizobiaceae</taxon>
        <taxon>Rhizobium/Agrobacterium group</taxon>
        <taxon>Rhizobium</taxon>
    </lineage>
</organism>
<keyword evidence="10" id="KW-1185">Reference proteome</keyword>
<dbReference type="PROSITE" id="PS51677">
    <property type="entry name" value="NODB"/>
    <property type="match status" value="1"/>
</dbReference>
<evidence type="ECO:0000256" key="1">
    <source>
        <dbReference type="ARBA" id="ARBA00003236"/>
    </source>
</evidence>
<evidence type="ECO:0000256" key="6">
    <source>
        <dbReference type="ARBA" id="ARBA00032976"/>
    </source>
</evidence>
<sequence length="298" mass="32603">MYSRLLLAGLALTLSLAGCATKPAGEASLKTAYAATPPLQKPLDANDPVAMRPDQWKSGENAGLDMTATHSIPGTHHLAGRTMTVSSLHDIQLADKEVILTFDDGPMPGKTDRILATLDQFGVKAAFMMVGEMAAAHPEIAKRVLADGDTIGSHTYRHPDLDKMSFDLAVAEIEHGETAVSKAVGTDVNFFRFPYLADSKRLRAAVAMRDMVVMDVDIDSKDYFSIKPAAVMQRTMDLLHKRGRGIILMHDIHQRTAAMLPTLLTRLENEGYKVVTLQYQRPQAPSNVVAMAEIHEIR</sequence>
<protein>
    <recommendedName>
        <fullName evidence="3">Chitooligosaccharide deacetylase</fullName>
    </recommendedName>
    <alternativeName>
        <fullName evidence="6">Nodulation protein B</fullName>
    </alternativeName>
</protein>
<gene>
    <name evidence="9" type="ORF">CPY51_01550</name>
</gene>
<dbReference type="InterPro" id="IPR002509">
    <property type="entry name" value="NODB_dom"/>
</dbReference>
<dbReference type="EMBL" id="PCDP01000001">
    <property type="protein sequence ID" value="PZM16959.1"/>
    <property type="molecule type" value="Genomic_DNA"/>
</dbReference>
<proteinExistence type="inferred from homology"/>
<dbReference type="Proteomes" id="UP000248925">
    <property type="component" value="Unassembled WGS sequence"/>
</dbReference>